<evidence type="ECO:0000313" key="1">
    <source>
        <dbReference type="EMBL" id="GFO34879.1"/>
    </source>
</evidence>
<comment type="caution">
    <text evidence="1">The sequence shown here is derived from an EMBL/GenBank/DDBJ whole genome shotgun (WGS) entry which is preliminary data.</text>
</comment>
<proteinExistence type="predicted"/>
<reference evidence="1 2" key="1">
    <citation type="journal article" date="2021" name="Elife">
        <title>Chloroplast acquisition without the gene transfer in kleptoplastic sea slugs, Plakobranchus ocellatus.</title>
        <authorList>
            <person name="Maeda T."/>
            <person name="Takahashi S."/>
            <person name="Yoshida T."/>
            <person name="Shimamura S."/>
            <person name="Takaki Y."/>
            <person name="Nagai Y."/>
            <person name="Toyoda A."/>
            <person name="Suzuki Y."/>
            <person name="Arimoto A."/>
            <person name="Ishii H."/>
            <person name="Satoh N."/>
            <person name="Nishiyama T."/>
            <person name="Hasebe M."/>
            <person name="Maruyama T."/>
            <person name="Minagawa J."/>
            <person name="Obokata J."/>
            <person name="Shigenobu S."/>
        </authorList>
    </citation>
    <scope>NUCLEOTIDE SEQUENCE [LARGE SCALE GENOMIC DNA]</scope>
</reference>
<accession>A0AAV4CSK6</accession>
<protein>
    <submittedName>
        <fullName evidence="1">Uncharacterized protein</fullName>
    </submittedName>
</protein>
<organism evidence="1 2">
    <name type="scientific">Plakobranchus ocellatus</name>
    <dbReference type="NCBI Taxonomy" id="259542"/>
    <lineage>
        <taxon>Eukaryota</taxon>
        <taxon>Metazoa</taxon>
        <taxon>Spiralia</taxon>
        <taxon>Lophotrochozoa</taxon>
        <taxon>Mollusca</taxon>
        <taxon>Gastropoda</taxon>
        <taxon>Heterobranchia</taxon>
        <taxon>Euthyneura</taxon>
        <taxon>Panpulmonata</taxon>
        <taxon>Sacoglossa</taxon>
        <taxon>Placobranchoidea</taxon>
        <taxon>Plakobranchidae</taxon>
        <taxon>Plakobranchus</taxon>
    </lineage>
</organism>
<evidence type="ECO:0000313" key="2">
    <source>
        <dbReference type="Proteomes" id="UP000735302"/>
    </source>
</evidence>
<gene>
    <name evidence="1" type="ORF">PoB_006138400</name>
</gene>
<keyword evidence="2" id="KW-1185">Reference proteome</keyword>
<name>A0AAV4CSK6_9GAST</name>
<dbReference type="EMBL" id="BLXT01006948">
    <property type="protein sequence ID" value="GFO34879.1"/>
    <property type="molecule type" value="Genomic_DNA"/>
</dbReference>
<dbReference type="AlphaFoldDB" id="A0AAV4CSK6"/>
<dbReference type="Proteomes" id="UP000735302">
    <property type="component" value="Unassembled WGS sequence"/>
</dbReference>
<sequence length="72" mass="7699">MTYPLDPALTLESTCILGVHDTSSRHSSNIGKYMTHPLEPALTLESTCILGVQDTSSRPSSNIGKYMQSGSA</sequence>